<keyword evidence="4" id="KW-0804">Transcription</keyword>
<dbReference type="Gene3D" id="4.10.240.10">
    <property type="entry name" value="Zn(2)-C6 fungal-type DNA-binding domain"/>
    <property type="match status" value="1"/>
</dbReference>
<evidence type="ECO:0000256" key="3">
    <source>
        <dbReference type="ARBA" id="ARBA00023125"/>
    </source>
</evidence>
<dbReference type="Proteomes" id="UP000001610">
    <property type="component" value="Unassembled WGS sequence"/>
</dbReference>
<protein>
    <recommendedName>
        <fullName evidence="8">Zn(2)-C6 fungal-type domain-containing protein</fullName>
    </recommendedName>
</protein>
<dbReference type="PANTHER" id="PTHR31845:SF32">
    <property type="entry name" value="MISCELLANEOUS ZN(II)2CYS6 TRANSCRIPTION FACTOR (EUROFUNG)-RELATED"/>
    <property type="match status" value="1"/>
</dbReference>
<sequence>MPPKADITRRKTQLHLGRQRIAELKAEMMRAELIPTVTRPRPSPKRKEAVKLITVLSDPASSFHGAGGIRDQGETADADTLRPANSQPYPLADQLITSPLPLFRHPSPPTLDTFDGQLQPNATFWGNTQQGYVPDTGRNGIQHEQRLSFTPPERAPTAGDGSLAYCLPHVNKWWNARIGYGPRLTLETTEGTTRQPSGERKHGSRRPFLYDVEFQKMLLLRRIECRSVRQAVSAQSSFFLDRQACSDRQRLLPSSFCFPRHVKGRPCLFEPWAITAHAEFLHSSDSFLDLFKRETWAISDGGFAEKRAGKMCAPAPRIVLRLWCVLQEDLTGHHRIRLVLNCLRSLVMSLTGSPSESGGKHNWTRADSWRTEKNLTLSKYPDDIEDVAIGGNNGRDMKDGRVHRQRNQLIIADPRLHVRTEGVRKVSEQGTPFTSAKHPVAHAAEDISGHIFDVGPLHHHTIMCTLPHGAAALLSVRCVSQLRNAEASRELGRQRTGDELWRASDSFLWRNGPVTRYIAIGPAITDVVWWILLDANKLTGGAVAAMVAGVGDGNKGASHSLCSLVPDIPASAAQVSVGSRPPRCCPGFIAAATPGTPTAQHKLNGYPFSAGFAPLQCLGLELDPLLARSAAALPPLCADMSPSTISATSARPAGYGQSCTNCSRAKCKCILTTVGSACERCGRLGKDCQPIATARKKVAKRTAASRTAQLEEKLDDLVSILKNSQGHPGQEQQQQNLQEQIAQHRQHLGYSHMQHVPQQTRSQTAALDSLAQAATTERHNGPGMNRGSAIDPNMASGQLHRDPTAEEADVYLAKFRTWLPGLPFLHLPSDMSAKALRMERPFLWLSVMNLGSDSHSQQQFLREKVRREMSERIIMNHERNMDIVQGLIANLGWATLNTGPGARPFVVLFAQLATLVVYEQGMMRPPNQEHFSSVGFKAWNMSTLTPKARTMDERRAVLSLWFLTSICNALTARTETLPWTSHMDESLSILERGDDQHLDTMLATIIKIQKICDEAHRLLMQDLLPNAPPKDIPSYLYKPSLLERLNTIKANLPPRFATNYTIVTHLVSTECQIHAIGLFSNTRIPETQSVESMYRCLACIRAFYDAFFSIPLGDIAGLPLHTYVALSTMQVMLYRLTISDNPNWDKEVVRQTADVMDIVDRTIELFEKVASVYPMRDQQVQGNLFQKGAKQMRNLRAMWQPIVSKHFGTMPTPNSQQNGASRAATEQPMLLDTMVDGEPIDFNDMSWMADIFGPWGDIQ</sequence>
<dbReference type="VEuPathDB" id="FungiDB:CCM_07285"/>
<dbReference type="GO" id="GO:0005634">
    <property type="term" value="C:nucleus"/>
    <property type="evidence" value="ECO:0007669"/>
    <property type="project" value="UniProtKB-SubCell"/>
</dbReference>
<dbReference type="OrthoDB" id="5226580at2759"/>
<evidence type="ECO:0000256" key="1">
    <source>
        <dbReference type="ARBA" id="ARBA00004123"/>
    </source>
</evidence>
<dbReference type="CDD" id="cd12148">
    <property type="entry name" value="fungal_TF_MHR"/>
    <property type="match status" value="1"/>
</dbReference>
<dbReference type="RefSeq" id="XP_006672486.1">
    <property type="nucleotide sequence ID" value="XM_006672423.1"/>
</dbReference>
<evidence type="ECO:0000256" key="2">
    <source>
        <dbReference type="ARBA" id="ARBA00023015"/>
    </source>
</evidence>
<dbReference type="GeneID" id="18169296"/>
<dbReference type="HOGENOM" id="CLU_264999_0_0_1"/>
<keyword evidence="2" id="KW-0805">Transcription regulation</keyword>
<dbReference type="InParanoid" id="G3JMI6"/>
<keyword evidence="3" id="KW-0238">DNA-binding</keyword>
<keyword evidence="7" id="KW-1185">Reference proteome</keyword>
<evidence type="ECO:0000313" key="7">
    <source>
        <dbReference type="Proteomes" id="UP000001610"/>
    </source>
</evidence>
<dbReference type="KEGG" id="cmt:CCM_07285"/>
<name>G3JMI6_CORMM</name>
<keyword evidence="5" id="KW-0539">Nucleus</keyword>
<dbReference type="PANTHER" id="PTHR31845">
    <property type="entry name" value="FINGER DOMAIN PROTEIN, PUTATIVE-RELATED"/>
    <property type="match status" value="1"/>
</dbReference>
<evidence type="ECO:0000313" key="6">
    <source>
        <dbReference type="EMBL" id="EGX90865.1"/>
    </source>
</evidence>
<evidence type="ECO:0008006" key="8">
    <source>
        <dbReference type="Google" id="ProtNLM"/>
    </source>
</evidence>
<evidence type="ECO:0000256" key="5">
    <source>
        <dbReference type="ARBA" id="ARBA00023242"/>
    </source>
</evidence>
<comment type="subcellular location">
    <subcellularLocation>
        <location evidence="1">Nucleus</location>
    </subcellularLocation>
</comment>
<organism evidence="6 7">
    <name type="scientific">Cordyceps militaris (strain CM01)</name>
    <name type="common">Caterpillar fungus</name>
    <dbReference type="NCBI Taxonomy" id="983644"/>
    <lineage>
        <taxon>Eukaryota</taxon>
        <taxon>Fungi</taxon>
        <taxon>Dikarya</taxon>
        <taxon>Ascomycota</taxon>
        <taxon>Pezizomycotina</taxon>
        <taxon>Sordariomycetes</taxon>
        <taxon>Hypocreomycetidae</taxon>
        <taxon>Hypocreales</taxon>
        <taxon>Cordycipitaceae</taxon>
        <taxon>Cordyceps</taxon>
    </lineage>
</organism>
<reference evidence="6 7" key="1">
    <citation type="journal article" date="2011" name="Genome Biol.">
        <title>Genome sequence of the insect pathogenic fungus Cordyceps militaris, a valued traditional Chinese medicine.</title>
        <authorList>
            <person name="Zheng P."/>
            <person name="Xia Y."/>
            <person name="Xiao G."/>
            <person name="Xiong C."/>
            <person name="Hu X."/>
            <person name="Zhang S."/>
            <person name="Zheng H."/>
            <person name="Huang Y."/>
            <person name="Zhou Y."/>
            <person name="Wang S."/>
            <person name="Zhao G.P."/>
            <person name="Liu X."/>
            <person name="St Leger R.J."/>
            <person name="Wang C."/>
        </authorList>
    </citation>
    <scope>NUCLEOTIDE SEQUENCE [LARGE SCALE GENOMIC DNA]</scope>
    <source>
        <strain evidence="6 7">CM01</strain>
    </source>
</reference>
<gene>
    <name evidence="6" type="ORF">CCM_07285</name>
</gene>
<proteinExistence type="predicted"/>
<dbReference type="eggNOG" id="ENOG502SD7F">
    <property type="taxonomic scope" value="Eukaryota"/>
</dbReference>
<accession>G3JMI6</accession>
<dbReference type="GO" id="GO:0000981">
    <property type="term" value="F:DNA-binding transcription factor activity, RNA polymerase II-specific"/>
    <property type="evidence" value="ECO:0007669"/>
    <property type="project" value="InterPro"/>
</dbReference>
<dbReference type="AlphaFoldDB" id="G3JMI6"/>
<dbReference type="GO" id="GO:0000976">
    <property type="term" value="F:transcription cis-regulatory region binding"/>
    <property type="evidence" value="ECO:0007669"/>
    <property type="project" value="TreeGrafter"/>
</dbReference>
<dbReference type="InterPro" id="IPR036864">
    <property type="entry name" value="Zn2-C6_fun-type_DNA-bd_sf"/>
</dbReference>
<dbReference type="EMBL" id="JH126403">
    <property type="protein sequence ID" value="EGX90865.1"/>
    <property type="molecule type" value="Genomic_DNA"/>
</dbReference>
<dbReference type="GO" id="GO:0008270">
    <property type="term" value="F:zinc ion binding"/>
    <property type="evidence" value="ECO:0007669"/>
    <property type="project" value="InterPro"/>
</dbReference>
<dbReference type="InterPro" id="IPR051089">
    <property type="entry name" value="prtT"/>
</dbReference>
<evidence type="ECO:0000256" key="4">
    <source>
        <dbReference type="ARBA" id="ARBA00023163"/>
    </source>
</evidence>